<evidence type="ECO:0000313" key="6">
    <source>
        <dbReference type="EMBL" id="RJQ84219.1"/>
    </source>
</evidence>
<proteinExistence type="predicted"/>
<feature type="DNA-binding region" description="H-T-H motif" evidence="4">
    <location>
        <begin position="36"/>
        <end position="55"/>
    </location>
</feature>
<keyword evidence="3" id="KW-0804">Transcription</keyword>
<evidence type="ECO:0000256" key="1">
    <source>
        <dbReference type="ARBA" id="ARBA00023015"/>
    </source>
</evidence>
<keyword evidence="7" id="KW-1185">Reference proteome</keyword>
<dbReference type="OrthoDB" id="5112469at2"/>
<dbReference type="InterPro" id="IPR009057">
    <property type="entry name" value="Homeodomain-like_sf"/>
</dbReference>
<evidence type="ECO:0000256" key="4">
    <source>
        <dbReference type="PROSITE-ProRule" id="PRU00335"/>
    </source>
</evidence>
<dbReference type="AlphaFoldDB" id="A0A419I2P1"/>
<dbReference type="Gene3D" id="1.10.357.10">
    <property type="entry name" value="Tetracycline Repressor, domain 2"/>
    <property type="match status" value="1"/>
</dbReference>
<keyword evidence="1" id="KW-0805">Transcription regulation</keyword>
<dbReference type="PROSITE" id="PS50977">
    <property type="entry name" value="HTH_TETR_2"/>
    <property type="match status" value="1"/>
</dbReference>
<accession>A0A419I2P1</accession>
<evidence type="ECO:0000259" key="5">
    <source>
        <dbReference type="PROSITE" id="PS50977"/>
    </source>
</evidence>
<sequence length="205" mass="23103">MNVRDLPTTPRGRRTRESLVAAARVVFERDGFLNARLVDITAEASCSIGTFYTYFETKEQIFAAVIEAARHDMLHPGMPHLADEEGPAAVIEASNRAYLLAYQRNAKLMWLMQQVSMIDPEFEKLRARSAMRFGERNMRRIKLLQEKGLADPSIDAELAARALSLMVSRIAFEVFALGEGPRDLEDLVETCTKLWVNGLKITSLN</sequence>
<dbReference type="PANTHER" id="PTHR30055:SF234">
    <property type="entry name" value="HTH-TYPE TRANSCRIPTIONAL REGULATOR BETI"/>
    <property type="match status" value="1"/>
</dbReference>
<dbReference type="EMBL" id="QZFV01000088">
    <property type="protein sequence ID" value="RJQ84219.1"/>
    <property type="molecule type" value="Genomic_DNA"/>
</dbReference>
<dbReference type="PRINTS" id="PR00455">
    <property type="entry name" value="HTHTETR"/>
</dbReference>
<evidence type="ECO:0000256" key="2">
    <source>
        <dbReference type="ARBA" id="ARBA00023125"/>
    </source>
</evidence>
<dbReference type="InterPro" id="IPR036271">
    <property type="entry name" value="Tet_transcr_reg_TetR-rel_C_sf"/>
</dbReference>
<dbReference type="Pfam" id="PF00440">
    <property type="entry name" value="TetR_N"/>
    <property type="match status" value="1"/>
</dbReference>
<organism evidence="6 7">
    <name type="scientific">Amycolatopsis panacis</name>
    <dbReference type="NCBI Taxonomy" id="2340917"/>
    <lineage>
        <taxon>Bacteria</taxon>
        <taxon>Bacillati</taxon>
        <taxon>Actinomycetota</taxon>
        <taxon>Actinomycetes</taxon>
        <taxon>Pseudonocardiales</taxon>
        <taxon>Pseudonocardiaceae</taxon>
        <taxon>Amycolatopsis</taxon>
    </lineage>
</organism>
<gene>
    <name evidence="6" type="ORF">D5S19_17805</name>
</gene>
<evidence type="ECO:0000256" key="3">
    <source>
        <dbReference type="ARBA" id="ARBA00023163"/>
    </source>
</evidence>
<dbReference type="GO" id="GO:0000976">
    <property type="term" value="F:transcription cis-regulatory region binding"/>
    <property type="evidence" value="ECO:0007669"/>
    <property type="project" value="TreeGrafter"/>
</dbReference>
<dbReference type="PANTHER" id="PTHR30055">
    <property type="entry name" value="HTH-TYPE TRANSCRIPTIONAL REGULATOR RUTR"/>
    <property type="match status" value="1"/>
</dbReference>
<reference evidence="6 7" key="1">
    <citation type="submission" date="2018-09" db="EMBL/GenBank/DDBJ databases">
        <title>YIM PH 21725 draft genome.</title>
        <authorList>
            <person name="Miao C."/>
        </authorList>
    </citation>
    <scope>NUCLEOTIDE SEQUENCE [LARGE SCALE GENOMIC DNA]</scope>
    <source>
        <strain evidence="7">YIM PH21725</strain>
    </source>
</reference>
<dbReference type="SUPFAM" id="SSF46689">
    <property type="entry name" value="Homeodomain-like"/>
    <property type="match status" value="1"/>
</dbReference>
<dbReference type="SUPFAM" id="SSF48498">
    <property type="entry name" value="Tetracyclin repressor-like, C-terminal domain"/>
    <property type="match status" value="1"/>
</dbReference>
<dbReference type="Proteomes" id="UP000285112">
    <property type="component" value="Unassembled WGS sequence"/>
</dbReference>
<dbReference type="InterPro" id="IPR050109">
    <property type="entry name" value="HTH-type_TetR-like_transc_reg"/>
</dbReference>
<name>A0A419I2P1_9PSEU</name>
<protein>
    <submittedName>
        <fullName evidence="6">TetR/AcrR family transcriptional regulator</fullName>
    </submittedName>
</protein>
<dbReference type="Gene3D" id="1.10.10.60">
    <property type="entry name" value="Homeodomain-like"/>
    <property type="match status" value="1"/>
</dbReference>
<evidence type="ECO:0000313" key="7">
    <source>
        <dbReference type="Proteomes" id="UP000285112"/>
    </source>
</evidence>
<feature type="domain" description="HTH tetR-type" evidence="5">
    <location>
        <begin position="13"/>
        <end position="73"/>
    </location>
</feature>
<dbReference type="InterPro" id="IPR001647">
    <property type="entry name" value="HTH_TetR"/>
</dbReference>
<comment type="caution">
    <text evidence="6">The sequence shown here is derived from an EMBL/GenBank/DDBJ whole genome shotgun (WGS) entry which is preliminary data.</text>
</comment>
<keyword evidence="2 4" id="KW-0238">DNA-binding</keyword>
<dbReference type="GO" id="GO:0003700">
    <property type="term" value="F:DNA-binding transcription factor activity"/>
    <property type="evidence" value="ECO:0007669"/>
    <property type="project" value="TreeGrafter"/>
</dbReference>